<dbReference type="RefSeq" id="WP_173711716.1">
    <property type="nucleotide sequence ID" value="NZ_JABSWW010000001.1"/>
</dbReference>
<evidence type="ECO:0000313" key="2">
    <source>
        <dbReference type="Proteomes" id="UP001193748"/>
    </source>
</evidence>
<sequence>MNIVALKSNRKEYYSIFHFINMTEVERDNYRDNIVCMECGVDAYYRKPTKDGKIACFGAKHIDGCGMSSGNKNKSLDGDKETNEIDIQTSEFDIRWNYINSSDVTKKAEVENQDEAVIKNTRKYTKKPSIEKNIKISLNQILEFAELDIIKDQEFSVNINNKNLLLKDIVMNIEEINDNSIDKDMFFWGNISSFNGDYINTVYRNKVSIIIDKSISLKFWKTYRNRILKIIKNNSVIIFGKAKKSQKGNYYILLNDIKTFYIKNARKNN</sequence>
<dbReference type="AlphaFoldDB" id="A0AAX0B8U3"/>
<evidence type="ECO:0000313" key="1">
    <source>
        <dbReference type="EMBL" id="NRT90894.1"/>
    </source>
</evidence>
<dbReference type="Proteomes" id="UP001193748">
    <property type="component" value="Unassembled WGS sequence"/>
</dbReference>
<name>A0AAX0B8U3_CLOBE</name>
<proteinExistence type="predicted"/>
<comment type="caution">
    <text evidence="1">The sequence shown here is derived from an EMBL/GenBank/DDBJ whole genome shotgun (WGS) entry which is preliminary data.</text>
</comment>
<organism evidence="1 2">
    <name type="scientific">Clostridium beijerinckii</name>
    <name type="common">Clostridium MP</name>
    <dbReference type="NCBI Taxonomy" id="1520"/>
    <lineage>
        <taxon>Bacteria</taxon>
        <taxon>Bacillati</taxon>
        <taxon>Bacillota</taxon>
        <taxon>Clostridia</taxon>
        <taxon>Eubacteriales</taxon>
        <taxon>Clostridiaceae</taxon>
        <taxon>Clostridium</taxon>
    </lineage>
</organism>
<protein>
    <submittedName>
        <fullName evidence="1">Uncharacterized protein</fullName>
    </submittedName>
</protein>
<reference evidence="1" key="2">
    <citation type="journal article" date="2022" name="Nat. Biotechnol.">
        <title>Carbon-negative production of acetone and isopropanol by gas fermentation at industrial pilot scale.</title>
        <authorList>
            <person name="Liew F.E."/>
            <person name="Nogle R."/>
            <person name="Abdalla T."/>
            <person name="Rasor B.J."/>
            <person name="Canter C."/>
            <person name="Jensen R.O."/>
            <person name="Wang L."/>
            <person name="Strutz J."/>
            <person name="Chirania P."/>
            <person name="De Tissera S."/>
            <person name="Mueller A.P."/>
            <person name="Ruan Z."/>
            <person name="Gao A."/>
            <person name="Tran L."/>
            <person name="Engle N.L."/>
            <person name="Bromley J.C."/>
            <person name="Daniell J."/>
            <person name="Conrado R."/>
            <person name="Tschaplinski T.J."/>
            <person name="Giannone R.J."/>
            <person name="Hettich R.L."/>
            <person name="Karim A.S."/>
            <person name="Simpson S.D."/>
            <person name="Brown S.D."/>
            <person name="Leang C."/>
            <person name="Jewett M.C."/>
            <person name="Kopke M."/>
        </authorList>
    </citation>
    <scope>NUCLEOTIDE SEQUENCE</scope>
    <source>
        <strain evidence="1">DJ080</strain>
    </source>
</reference>
<dbReference type="EMBL" id="JABSWW010000001">
    <property type="protein sequence ID" value="NRT90894.1"/>
    <property type="molecule type" value="Genomic_DNA"/>
</dbReference>
<reference evidence="1" key="1">
    <citation type="submission" date="2020-05" db="EMBL/GenBank/DDBJ databases">
        <authorList>
            <person name="Brown S."/>
            <person name="Huntemann M."/>
            <person name="Clum A."/>
            <person name="Spunde A."/>
            <person name="Palaniappan K."/>
            <person name="Ritter S."/>
            <person name="Mikhailova N."/>
            <person name="Chen I.-M."/>
            <person name="Stamatis D."/>
            <person name="Reddy T."/>
            <person name="O'Malley R."/>
            <person name="Daum C."/>
            <person name="Shapiro N."/>
            <person name="Ivanova N."/>
            <person name="Kyrpides N."/>
            <person name="Woyke T."/>
        </authorList>
    </citation>
    <scope>NUCLEOTIDE SEQUENCE</scope>
    <source>
        <strain evidence="1">DJ080</strain>
    </source>
</reference>
<accession>A0AAX0B8U3</accession>
<gene>
    <name evidence="1" type="ORF">B0H41_004573</name>
</gene>